<keyword evidence="6" id="KW-1185">Reference proteome</keyword>
<dbReference type="InterPro" id="IPR005467">
    <property type="entry name" value="His_kinase_dom"/>
</dbReference>
<dbReference type="Gene3D" id="3.30.450.40">
    <property type="match status" value="1"/>
</dbReference>
<evidence type="ECO:0000256" key="1">
    <source>
        <dbReference type="ARBA" id="ARBA00000085"/>
    </source>
</evidence>
<dbReference type="Gene3D" id="1.10.287.130">
    <property type="match status" value="1"/>
</dbReference>
<evidence type="ECO:0000259" key="4">
    <source>
        <dbReference type="PROSITE" id="PS50109"/>
    </source>
</evidence>
<dbReference type="SMART" id="SM00065">
    <property type="entry name" value="GAF"/>
    <property type="match status" value="1"/>
</dbReference>
<evidence type="ECO:0000256" key="3">
    <source>
        <dbReference type="SAM" id="Coils"/>
    </source>
</evidence>
<dbReference type="InterPro" id="IPR029016">
    <property type="entry name" value="GAF-like_dom_sf"/>
</dbReference>
<dbReference type="SUPFAM" id="SSF55781">
    <property type="entry name" value="GAF domain-like"/>
    <property type="match status" value="1"/>
</dbReference>
<organism evidence="5 6">
    <name type="scientific">Thalassotalea marina</name>
    <dbReference type="NCBI Taxonomy" id="1673741"/>
    <lineage>
        <taxon>Bacteria</taxon>
        <taxon>Pseudomonadati</taxon>
        <taxon>Pseudomonadota</taxon>
        <taxon>Gammaproteobacteria</taxon>
        <taxon>Alteromonadales</taxon>
        <taxon>Colwelliaceae</taxon>
        <taxon>Thalassotalea</taxon>
    </lineage>
</organism>
<dbReference type="Gene3D" id="3.30.565.10">
    <property type="entry name" value="Histidine kinase-like ATPase, C-terminal domain"/>
    <property type="match status" value="1"/>
</dbReference>
<keyword evidence="3" id="KW-0175">Coiled coil</keyword>
<evidence type="ECO:0000313" key="6">
    <source>
        <dbReference type="Proteomes" id="UP000623842"/>
    </source>
</evidence>
<dbReference type="PANTHER" id="PTHR43065">
    <property type="entry name" value="SENSOR HISTIDINE KINASE"/>
    <property type="match status" value="1"/>
</dbReference>
<sequence length="477" mass="53666">MTAQDYQRELEQLKQKVIELEHSEKLQHALFSIVSLAQKEMALEQMYVEVHNIVNTVLNASNLFIALLNDDQASMRLVYFVDEKDTKDKDLTGRHLPIGEGLTSYVIKHRTPQLLTPEKIDVLLEQGEIKEVLGSKEFYSWMGAPMISGESFHGVIVVQSYQRGFEYTNKDLQVLEFVANQIAAVIESHVNAIQRRDAQNRLAEQHRLLAQQNNKLNQTIDNLKKTQEELVQREKMAALGGLVAGIAHEINTPLGICVTGVSHIMEEYKYIKQALEKQTLSEEELMNFFEDLELGLKILETNTTRGAQLVKSFKQVAVDQSSNEIRQINLAEYIDEVLLSLKPKLKRVAHEVIVDCATDIDLEINAGALSQILSNLIMNSLIHGFEGIEKGRIQIKVQDKGNVVNFHYADDGKGVPPEQLATLFEPFFTTKRGEGGSGLGTHLVYNLVQSIKGKIKVKSEINKGLAYLIVLPKAPER</sequence>
<dbReference type="PROSITE" id="PS50109">
    <property type="entry name" value="HIS_KIN"/>
    <property type="match status" value="1"/>
</dbReference>
<dbReference type="Pfam" id="PF02518">
    <property type="entry name" value="HATPase_c"/>
    <property type="match status" value="1"/>
</dbReference>
<dbReference type="PRINTS" id="PR00344">
    <property type="entry name" value="BCTRLSENSOR"/>
</dbReference>
<comment type="catalytic activity">
    <reaction evidence="1">
        <text>ATP + protein L-histidine = ADP + protein N-phospho-L-histidine.</text>
        <dbReference type="EC" id="2.7.13.3"/>
    </reaction>
</comment>
<dbReference type="Pfam" id="PF13185">
    <property type="entry name" value="GAF_2"/>
    <property type="match status" value="1"/>
</dbReference>
<evidence type="ECO:0000256" key="2">
    <source>
        <dbReference type="ARBA" id="ARBA00012438"/>
    </source>
</evidence>
<dbReference type="SUPFAM" id="SSF47384">
    <property type="entry name" value="Homodimeric domain of signal transducing histidine kinase"/>
    <property type="match status" value="1"/>
</dbReference>
<dbReference type="Proteomes" id="UP000623842">
    <property type="component" value="Unassembled WGS sequence"/>
</dbReference>
<reference evidence="5" key="2">
    <citation type="submission" date="2020-09" db="EMBL/GenBank/DDBJ databases">
        <authorList>
            <person name="Sun Q."/>
            <person name="Kim S."/>
        </authorList>
    </citation>
    <scope>NUCLEOTIDE SEQUENCE</scope>
    <source>
        <strain evidence="5">KCTC 42731</strain>
    </source>
</reference>
<dbReference type="InterPro" id="IPR004358">
    <property type="entry name" value="Sig_transdc_His_kin-like_C"/>
</dbReference>
<gene>
    <name evidence="5" type="ORF">GCM10017161_10670</name>
</gene>
<accession>A0A919BFD8</accession>
<dbReference type="RefSeq" id="WP_189768034.1">
    <property type="nucleotide sequence ID" value="NZ_BNCK01000002.1"/>
</dbReference>
<dbReference type="EMBL" id="BNCK01000002">
    <property type="protein sequence ID" value="GHF85031.1"/>
    <property type="molecule type" value="Genomic_DNA"/>
</dbReference>
<dbReference type="SMART" id="SM00387">
    <property type="entry name" value="HATPase_c"/>
    <property type="match status" value="1"/>
</dbReference>
<reference evidence="5" key="1">
    <citation type="journal article" date="2014" name="Int. J. Syst. Evol. Microbiol.">
        <title>Complete genome sequence of Corynebacterium casei LMG S-19264T (=DSM 44701T), isolated from a smear-ripened cheese.</title>
        <authorList>
            <consortium name="US DOE Joint Genome Institute (JGI-PGF)"/>
            <person name="Walter F."/>
            <person name="Albersmeier A."/>
            <person name="Kalinowski J."/>
            <person name="Ruckert C."/>
        </authorList>
    </citation>
    <scope>NUCLEOTIDE SEQUENCE</scope>
    <source>
        <strain evidence="5">KCTC 42731</strain>
    </source>
</reference>
<comment type="caution">
    <text evidence="5">The sequence shown here is derived from an EMBL/GenBank/DDBJ whole genome shotgun (WGS) entry which is preliminary data.</text>
</comment>
<proteinExistence type="predicted"/>
<dbReference type="PANTHER" id="PTHR43065:SF47">
    <property type="match status" value="1"/>
</dbReference>
<dbReference type="SUPFAM" id="SSF55874">
    <property type="entry name" value="ATPase domain of HSP90 chaperone/DNA topoisomerase II/histidine kinase"/>
    <property type="match status" value="1"/>
</dbReference>
<protein>
    <recommendedName>
        <fullName evidence="2">histidine kinase</fullName>
        <ecNumber evidence="2">2.7.13.3</ecNumber>
    </recommendedName>
</protein>
<name>A0A919BFD8_9GAMM</name>
<feature type="domain" description="Histidine kinase" evidence="4">
    <location>
        <begin position="245"/>
        <end position="475"/>
    </location>
</feature>
<dbReference type="AlphaFoldDB" id="A0A919BFD8"/>
<dbReference type="InterPro" id="IPR003594">
    <property type="entry name" value="HATPase_dom"/>
</dbReference>
<dbReference type="InterPro" id="IPR036097">
    <property type="entry name" value="HisK_dim/P_sf"/>
</dbReference>
<evidence type="ECO:0000313" key="5">
    <source>
        <dbReference type="EMBL" id="GHF85031.1"/>
    </source>
</evidence>
<dbReference type="InterPro" id="IPR036890">
    <property type="entry name" value="HATPase_C_sf"/>
</dbReference>
<dbReference type="GO" id="GO:0000155">
    <property type="term" value="F:phosphorelay sensor kinase activity"/>
    <property type="evidence" value="ECO:0007669"/>
    <property type="project" value="InterPro"/>
</dbReference>
<dbReference type="InterPro" id="IPR003018">
    <property type="entry name" value="GAF"/>
</dbReference>
<feature type="coiled-coil region" evidence="3">
    <location>
        <begin position="195"/>
        <end position="236"/>
    </location>
</feature>
<dbReference type="EC" id="2.7.13.3" evidence="2"/>